<evidence type="ECO:0000313" key="1">
    <source>
        <dbReference type="EMBL" id="SDX48131.1"/>
    </source>
</evidence>
<dbReference type="EMBL" id="FNNQ01000019">
    <property type="protein sequence ID" value="SDX48131.1"/>
    <property type="molecule type" value="Genomic_DNA"/>
</dbReference>
<dbReference type="STRING" id="1048340.SAMN05444487_11932"/>
<dbReference type="AlphaFoldDB" id="A0A1H3C242"/>
<proteinExistence type="predicted"/>
<dbReference type="RefSeq" id="WP_281242050.1">
    <property type="nucleotide sequence ID" value="NZ_FNNQ01000019.1"/>
</dbReference>
<reference evidence="1 2" key="1">
    <citation type="submission" date="2016-10" db="EMBL/GenBank/DDBJ databases">
        <authorList>
            <person name="de Groot N.N."/>
        </authorList>
    </citation>
    <scope>NUCLEOTIDE SEQUENCE [LARGE SCALE GENOMIC DNA]</scope>
    <source>
        <strain evidence="1 2">DSM 45610</strain>
    </source>
</reference>
<protein>
    <submittedName>
        <fullName evidence="1">Uncharacterized protein</fullName>
    </submittedName>
</protein>
<dbReference type="Proteomes" id="UP000198534">
    <property type="component" value="Unassembled WGS sequence"/>
</dbReference>
<accession>A0A1H3C242</accession>
<organism evidence="1 2">
    <name type="scientific">Marininema mesophilum</name>
    <dbReference type="NCBI Taxonomy" id="1048340"/>
    <lineage>
        <taxon>Bacteria</taxon>
        <taxon>Bacillati</taxon>
        <taxon>Bacillota</taxon>
        <taxon>Bacilli</taxon>
        <taxon>Bacillales</taxon>
        <taxon>Thermoactinomycetaceae</taxon>
        <taxon>Marininema</taxon>
    </lineage>
</organism>
<evidence type="ECO:0000313" key="2">
    <source>
        <dbReference type="Proteomes" id="UP000198534"/>
    </source>
</evidence>
<gene>
    <name evidence="1" type="ORF">SAMN05444487_11932</name>
</gene>
<name>A0A1H3C242_9BACL</name>
<keyword evidence="2" id="KW-1185">Reference proteome</keyword>
<sequence>MRAGIISVMDWFTVVISEITYRKVNNGIAVSKISAREYPDYA</sequence>